<accession>A0A6N6RJR4</accession>
<dbReference type="PANTHER" id="PTHR44360:SF1">
    <property type="entry name" value="DNAJ HOMOLOG SUBFAMILY B MEMBER 9"/>
    <property type="match status" value="1"/>
</dbReference>
<comment type="caution">
    <text evidence="4">The sequence shown here is derived from an EMBL/GenBank/DDBJ whole genome shotgun (WGS) entry which is preliminary data.</text>
</comment>
<dbReference type="Proteomes" id="UP000468650">
    <property type="component" value="Unassembled WGS sequence"/>
</dbReference>
<evidence type="ECO:0000313" key="4">
    <source>
        <dbReference type="EMBL" id="KAB2814013.1"/>
    </source>
</evidence>
<dbReference type="RefSeq" id="WP_151666681.1">
    <property type="nucleotide sequence ID" value="NZ_WBVO01000002.1"/>
</dbReference>
<dbReference type="InterPro" id="IPR036869">
    <property type="entry name" value="J_dom_sf"/>
</dbReference>
<dbReference type="GO" id="GO:0036503">
    <property type="term" value="P:ERAD pathway"/>
    <property type="evidence" value="ECO:0007669"/>
    <property type="project" value="TreeGrafter"/>
</dbReference>
<dbReference type="InterPro" id="IPR001623">
    <property type="entry name" value="DnaJ_domain"/>
</dbReference>
<dbReference type="GO" id="GO:0051787">
    <property type="term" value="F:misfolded protein binding"/>
    <property type="evidence" value="ECO:0007669"/>
    <property type="project" value="TreeGrafter"/>
</dbReference>
<dbReference type="SMART" id="SM00271">
    <property type="entry name" value="DnaJ"/>
    <property type="match status" value="1"/>
</dbReference>
<dbReference type="PRINTS" id="PR00625">
    <property type="entry name" value="JDOMAIN"/>
</dbReference>
<dbReference type="PROSITE" id="PS50076">
    <property type="entry name" value="DNAJ_2"/>
    <property type="match status" value="1"/>
</dbReference>
<evidence type="ECO:0000313" key="5">
    <source>
        <dbReference type="Proteomes" id="UP000468650"/>
    </source>
</evidence>
<organism evidence="4 5">
    <name type="scientific">Phaeocystidibacter luteus</name>
    <dbReference type="NCBI Taxonomy" id="911197"/>
    <lineage>
        <taxon>Bacteria</taxon>
        <taxon>Pseudomonadati</taxon>
        <taxon>Bacteroidota</taxon>
        <taxon>Flavobacteriia</taxon>
        <taxon>Flavobacteriales</taxon>
        <taxon>Phaeocystidibacteraceae</taxon>
        <taxon>Phaeocystidibacter</taxon>
    </lineage>
</organism>
<name>A0A6N6RJR4_9FLAO</name>
<dbReference type="AlphaFoldDB" id="A0A6N6RJR4"/>
<dbReference type="CDD" id="cd06257">
    <property type="entry name" value="DnaJ"/>
    <property type="match status" value="1"/>
</dbReference>
<reference evidence="4 5" key="1">
    <citation type="submission" date="2019-09" db="EMBL/GenBank/DDBJ databases">
        <title>Genomes of family Cryomorphaceae.</title>
        <authorList>
            <person name="Bowman J.P."/>
        </authorList>
    </citation>
    <scope>NUCLEOTIDE SEQUENCE [LARGE SCALE GENOMIC DNA]</scope>
    <source>
        <strain evidence="4 5">LMG 25704</strain>
    </source>
</reference>
<sequence>MKRIWTIIGGVSGWILGGPIGALIGAAAGEYLTSTDSSEKKEREARRFTTGGKRTGRDHTQAGDFHLSLLVLSAVVIKADGVVDQRELDFVRSKFVSLFGKEKANESFRIFKSLVDKDIQTAQITEQIRRNMAHSGRLQLVHFLFGIALADGSVDATELNVIRKIARNLYISDADFESIRATYNPASNLESAYKILEIDNNATDDQVKKAYRKMAVKYHPDKLQHLGEDVIKAGQAKFLKVQEAYDSICKARGI</sequence>
<feature type="compositionally biased region" description="Basic and acidic residues" evidence="2">
    <location>
        <begin position="37"/>
        <end position="47"/>
    </location>
</feature>
<evidence type="ECO:0000256" key="2">
    <source>
        <dbReference type="SAM" id="MobiDB-lite"/>
    </source>
</evidence>
<dbReference type="GO" id="GO:0051087">
    <property type="term" value="F:protein-folding chaperone binding"/>
    <property type="evidence" value="ECO:0007669"/>
    <property type="project" value="TreeGrafter"/>
</dbReference>
<keyword evidence="5" id="KW-1185">Reference proteome</keyword>
<dbReference type="InterPro" id="IPR051948">
    <property type="entry name" value="Hsp70_co-chaperone_J-domain"/>
</dbReference>
<feature type="region of interest" description="Disordered" evidence="2">
    <location>
        <begin position="35"/>
        <end position="56"/>
    </location>
</feature>
<dbReference type="Pfam" id="PF05099">
    <property type="entry name" value="TerB"/>
    <property type="match status" value="1"/>
</dbReference>
<protein>
    <submittedName>
        <fullName evidence="4">DnaJ domain-containing protein</fullName>
    </submittedName>
</protein>
<dbReference type="EMBL" id="WBVO01000002">
    <property type="protein sequence ID" value="KAB2814013.1"/>
    <property type="molecule type" value="Genomic_DNA"/>
</dbReference>
<keyword evidence="1" id="KW-0143">Chaperone</keyword>
<proteinExistence type="predicted"/>
<dbReference type="OrthoDB" id="9779622at2"/>
<dbReference type="SUPFAM" id="SSF46565">
    <property type="entry name" value="Chaperone J-domain"/>
    <property type="match status" value="1"/>
</dbReference>
<dbReference type="Pfam" id="PF00226">
    <property type="entry name" value="DnaJ"/>
    <property type="match status" value="1"/>
</dbReference>
<feature type="domain" description="J" evidence="3">
    <location>
        <begin position="191"/>
        <end position="253"/>
    </location>
</feature>
<dbReference type="InterPro" id="IPR007791">
    <property type="entry name" value="DjlA_N"/>
</dbReference>
<evidence type="ECO:0000256" key="1">
    <source>
        <dbReference type="ARBA" id="ARBA00023186"/>
    </source>
</evidence>
<dbReference type="InterPro" id="IPR029024">
    <property type="entry name" value="TerB-like"/>
</dbReference>
<dbReference type="Gene3D" id="1.10.287.110">
    <property type="entry name" value="DnaJ domain"/>
    <property type="match status" value="1"/>
</dbReference>
<dbReference type="SUPFAM" id="SSF158682">
    <property type="entry name" value="TerB-like"/>
    <property type="match status" value="1"/>
</dbReference>
<evidence type="ECO:0000259" key="3">
    <source>
        <dbReference type="PROSITE" id="PS50076"/>
    </source>
</evidence>
<dbReference type="PANTHER" id="PTHR44360">
    <property type="entry name" value="DNAJ HOMOLOG SUBFAMILY B MEMBER 9"/>
    <property type="match status" value="1"/>
</dbReference>
<gene>
    <name evidence="4" type="ORF">F8C67_04860</name>
</gene>
<dbReference type="Gene3D" id="1.10.3680.10">
    <property type="entry name" value="TerB-like"/>
    <property type="match status" value="1"/>
</dbReference>